<sequence length="415" mass="44309">MRAHDGAGDGAVDTVVVDDDPIARLERLAGPEGTALLERLAVADRDGDAALRLGTALRREHDAGLVADAMAQAGLRDRAARKFARAARMWFTRDGLEQASSEVIARHRAARFAGRAVVDLCCGIGGDLVSLVAAGHEVTGVDLDPVHLWMADRNAAVHGGSARTVRCDVRDADLSGTDGVFVDPARRTGGGRMRTGESEPPLGWCLELERRAGAVGIKAAPGIDHDTVPPDWEIEFLALGRELKEACAWSPALARARTRATVVDDDGVHDLQGEPDPPDGDTGIAVGEPGVWLLDPNPAVTRAGLVSALARATGTARIDPRIAFLTGDDEPPATPFARPLRVLDSRPWDQKRLPRLLRELDVGAVDVRRRGLAGDVEAIARKLRGRGSRHATVVMTRVDDRPWGLVCVDPRRGSS</sequence>
<dbReference type="Proteomes" id="UP000232453">
    <property type="component" value="Unassembled WGS sequence"/>
</dbReference>
<evidence type="ECO:0000313" key="3">
    <source>
        <dbReference type="Proteomes" id="UP000232453"/>
    </source>
</evidence>
<dbReference type="InterPro" id="IPR019012">
    <property type="entry name" value="RNA_cap_Gua-N2-MeTrfase"/>
</dbReference>
<dbReference type="InterPro" id="IPR029063">
    <property type="entry name" value="SAM-dependent_MTases_sf"/>
</dbReference>
<accession>A0AA44ZQR3</accession>
<dbReference type="GO" id="GO:0008168">
    <property type="term" value="F:methyltransferase activity"/>
    <property type="evidence" value="ECO:0007669"/>
    <property type="project" value="UniProtKB-KW"/>
</dbReference>
<protein>
    <submittedName>
        <fullName evidence="2">Methyltransferase family protein</fullName>
    </submittedName>
</protein>
<gene>
    <name evidence="2" type="ORF">ATL51_3963</name>
</gene>
<keyword evidence="2" id="KW-0808">Transferase</keyword>
<dbReference type="EMBL" id="PHUJ01000003">
    <property type="protein sequence ID" value="PKB32241.1"/>
    <property type="molecule type" value="Genomic_DNA"/>
</dbReference>
<dbReference type="InterPro" id="IPR041497">
    <property type="entry name" value="Thump-like"/>
</dbReference>
<dbReference type="SUPFAM" id="SSF53335">
    <property type="entry name" value="S-adenosyl-L-methionine-dependent methyltransferases"/>
    <property type="match status" value="1"/>
</dbReference>
<dbReference type="Pfam" id="PF18096">
    <property type="entry name" value="Thump_like"/>
    <property type="match status" value="1"/>
</dbReference>
<organism evidence="2 3">
    <name type="scientific">Pseudonocardia alni</name>
    <name type="common">Amycolata alni</name>
    <dbReference type="NCBI Taxonomy" id="33907"/>
    <lineage>
        <taxon>Bacteria</taxon>
        <taxon>Bacillati</taxon>
        <taxon>Actinomycetota</taxon>
        <taxon>Actinomycetes</taxon>
        <taxon>Pseudonocardiales</taxon>
        <taxon>Pseudonocardiaceae</taxon>
        <taxon>Pseudonocardia</taxon>
    </lineage>
</organism>
<dbReference type="CDD" id="cd02440">
    <property type="entry name" value="AdoMet_MTases"/>
    <property type="match status" value="1"/>
</dbReference>
<comment type="caution">
    <text evidence="2">The sequence shown here is derived from an EMBL/GenBank/DDBJ whole genome shotgun (WGS) entry which is preliminary data.</text>
</comment>
<dbReference type="PANTHER" id="PTHR14741">
    <property type="entry name" value="S-ADENOSYLMETHIONINE-DEPENDENT METHYLTRANSFERASE RELATED"/>
    <property type="match status" value="1"/>
</dbReference>
<keyword evidence="2" id="KW-0489">Methyltransferase</keyword>
<feature type="domain" description="THUMP-like" evidence="1">
    <location>
        <begin position="337"/>
        <end position="407"/>
    </location>
</feature>
<dbReference type="Pfam" id="PF09445">
    <property type="entry name" value="Methyltransf_15"/>
    <property type="match status" value="1"/>
</dbReference>
<dbReference type="GO" id="GO:0036261">
    <property type="term" value="P:7-methylguanosine cap hypermethylation"/>
    <property type="evidence" value="ECO:0007669"/>
    <property type="project" value="InterPro"/>
</dbReference>
<dbReference type="Gene3D" id="3.40.50.150">
    <property type="entry name" value="Vaccinia Virus protein VP39"/>
    <property type="match status" value="1"/>
</dbReference>
<name>A0AA44ZQR3_PSEA5</name>
<dbReference type="PANTHER" id="PTHR14741:SF32">
    <property type="entry name" value="TRIMETHYLGUANOSINE SYNTHASE"/>
    <property type="match status" value="1"/>
</dbReference>
<evidence type="ECO:0000313" key="2">
    <source>
        <dbReference type="EMBL" id="PKB32241.1"/>
    </source>
</evidence>
<dbReference type="AlphaFoldDB" id="A0AA44ZQR3"/>
<reference evidence="2 3" key="1">
    <citation type="submission" date="2017-11" db="EMBL/GenBank/DDBJ databases">
        <title>Sequencing the genomes of 1000 actinobacteria strains.</title>
        <authorList>
            <person name="Klenk H.-P."/>
        </authorList>
    </citation>
    <scope>NUCLEOTIDE SEQUENCE [LARGE SCALE GENOMIC DNA]</scope>
    <source>
        <strain evidence="2 3">DSM 44104</strain>
    </source>
</reference>
<evidence type="ECO:0000259" key="1">
    <source>
        <dbReference type="Pfam" id="PF18096"/>
    </source>
</evidence>
<proteinExistence type="predicted"/>